<accession>A0AAD7WYJ3</accession>
<feature type="region of interest" description="Disordered" evidence="1">
    <location>
        <begin position="23"/>
        <end position="72"/>
    </location>
</feature>
<organism evidence="2 3">
    <name type="scientific">Aldrovandia affinis</name>
    <dbReference type="NCBI Taxonomy" id="143900"/>
    <lineage>
        <taxon>Eukaryota</taxon>
        <taxon>Metazoa</taxon>
        <taxon>Chordata</taxon>
        <taxon>Craniata</taxon>
        <taxon>Vertebrata</taxon>
        <taxon>Euteleostomi</taxon>
        <taxon>Actinopterygii</taxon>
        <taxon>Neopterygii</taxon>
        <taxon>Teleostei</taxon>
        <taxon>Notacanthiformes</taxon>
        <taxon>Halosauridae</taxon>
        <taxon>Aldrovandia</taxon>
    </lineage>
</organism>
<dbReference type="Proteomes" id="UP001221898">
    <property type="component" value="Unassembled WGS sequence"/>
</dbReference>
<sequence>MQISFPEGGAGYGEPEEIKGLLESRRDSPESLPRILGSRPTSCQHLRFTPAASGERVKQTRPEAHLKQQRSKALSGRFSAYADKVKLFRAGRHGPRMPESGSTAERRIARRVGGGGTRAVHQGSSAFFRR</sequence>
<gene>
    <name evidence="2" type="ORF">AAFF_G00105010</name>
</gene>
<reference evidence="2" key="1">
    <citation type="journal article" date="2023" name="Science">
        <title>Genome structures resolve the early diversification of teleost fishes.</title>
        <authorList>
            <person name="Parey E."/>
            <person name="Louis A."/>
            <person name="Montfort J."/>
            <person name="Bouchez O."/>
            <person name="Roques C."/>
            <person name="Iampietro C."/>
            <person name="Lluch J."/>
            <person name="Castinel A."/>
            <person name="Donnadieu C."/>
            <person name="Desvignes T."/>
            <person name="Floi Bucao C."/>
            <person name="Jouanno E."/>
            <person name="Wen M."/>
            <person name="Mejri S."/>
            <person name="Dirks R."/>
            <person name="Jansen H."/>
            <person name="Henkel C."/>
            <person name="Chen W.J."/>
            <person name="Zahm M."/>
            <person name="Cabau C."/>
            <person name="Klopp C."/>
            <person name="Thompson A.W."/>
            <person name="Robinson-Rechavi M."/>
            <person name="Braasch I."/>
            <person name="Lecointre G."/>
            <person name="Bobe J."/>
            <person name="Postlethwait J.H."/>
            <person name="Berthelot C."/>
            <person name="Roest Crollius H."/>
            <person name="Guiguen Y."/>
        </authorList>
    </citation>
    <scope>NUCLEOTIDE SEQUENCE</scope>
    <source>
        <strain evidence="2">NC1722</strain>
    </source>
</reference>
<name>A0AAD7WYJ3_9TELE</name>
<evidence type="ECO:0000256" key="1">
    <source>
        <dbReference type="SAM" id="MobiDB-lite"/>
    </source>
</evidence>
<feature type="compositionally biased region" description="Basic and acidic residues" evidence="1">
    <location>
        <begin position="55"/>
        <end position="66"/>
    </location>
</feature>
<evidence type="ECO:0000313" key="3">
    <source>
        <dbReference type="Proteomes" id="UP001221898"/>
    </source>
</evidence>
<proteinExistence type="predicted"/>
<keyword evidence="3" id="KW-1185">Reference proteome</keyword>
<comment type="caution">
    <text evidence="2">The sequence shown here is derived from an EMBL/GenBank/DDBJ whole genome shotgun (WGS) entry which is preliminary data.</text>
</comment>
<feature type="region of interest" description="Disordered" evidence="1">
    <location>
        <begin position="89"/>
        <end position="130"/>
    </location>
</feature>
<dbReference type="EMBL" id="JAINUG010000017">
    <property type="protein sequence ID" value="KAJ8412919.1"/>
    <property type="molecule type" value="Genomic_DNA"/>
</dbReference>
<protein>
    <submittedName>
        <fullName evidence="2">Uncharacterized protein</fullName>
    </submittedName>
</protein>
<evidence type="ECO:0000313" key="2">
    <source>
        <dbReference type="EMBL" id="KAJ8412919.1"/>
    </source>
</evidence>
<dbReference type="AlphaFoldDB" id="A0AAD7WYJ3"/>